<feature type="compositionally biased region" description="Low complexity" evidence="1">
    <location>
        <begin position="40"/>
        <end position="56"/>
    </location>
</feature>
<keyword evidence="2" id="KW-1185">Reference proteome</keyword>
<organism evidence="2 3">
    <name type="scientific">Phascolarctos cinereus</name>
    <name type="common">Koala</name>
    <dbReference type="NCBI Taxonomy" id="38626"/>
    <lineage>
        <taxon>Eukaryota</taxon>
        <taxon>Metazoa</taxon>
        <taxon>Chordata</taxon>
        <taxon>Craniata</taxon>
        <taxon>Vertebrata</taxon>
        <taxon>Euteleostomi</taxon>
        <taxon>Mammalia</taxon>
        <taxon>Metatheria</taxon>
        <taxon>Diprotodontia</taxon>
        <taxon>Phascolarctidae</taxon>
        <taxon>Phascolarctos</taxon>
    </lineage>
</organism>
<dbReference type="Pfam" id="PF10572">
    <property type="entry name" value="UPF0556"/>
    <property type="match status" value="1"/>
</dbReference>
<sequence>MPKMAAGGGGVCGGVGHVATSSSDVALSLPRPPRGLPNVSLSAPRLRSLPSQPPARMAAPNGRSSSGAPGLRPWASLLLLLAAAAAAAGGSDGDRAVDFDVRPGGVVHSFSQSHGQAGGHTCTFTYAAQGGTNEQWQMSLDLSDDSRLLTCIIWRPQGKSYLFFTQFKAEVQGAEVEYGMAYSTASTGKDADVPLKPEEFEVTSTAVTHRQGAFRAELSKIVLVARTGHVEL</sequence>
<dbReference type="KEGG" id="pcw:110197451"/>
<evidence type="ECO:0000256" key="1">
    <source>
        <dbReference type="SAM" id="MobiDB-lite"/>
    </source>
</evidence>
<dbReference type="GO" id="GO:0005615">
    <property type="term" value="C:extracellular space"/>
    <property type="evidence" value="ECO:0007669"/>
    <property type="project" value="TreeGrafter"/>
</dbReference>
<dbReference type="AlphaFoldDB" id="A0A6P5IY80"/>
<dbReference type="GO" id="GO:0001938">
    <property type="term" value="P:positive regulation of endothelial cell proliferation"/>
    <property type="evidence" value="ECO:0007669"/>
    <property type="project" value="TreeGrafter"/>
</dbReference>
<evidence type="ECO:0000313" key="3">
    <source>
        <dbReference type="RefSeq" id="XP_020827055.1"/>
    </source>
</evidence>
<accession>A0A6P5IY80</accession>
<proteinExistence type="predicted"/>
<dbReference type="InterPro" id="IPR018887">
    <property type="entry name" value="MYDGF"/>
</dbReference>
<dbReference type="GeneID" id="110197451"/>
<dbReference type="PANTHER" id="PTHR31230">
    <property type="entry name" value="MYELOID-DERIVED GROWTH FACTOR MYDGF"/>
    <property type="match status" value="1"/>
</dbReference>
<evidence type="ECO:0000313" key="2">
    <source>
        <dbReference type="Proteomes" id="UP000515140"/>
    </source>
</evidence>
<feature type="region of interest" description="Disordered" evidence="1">
    <location>
        <begin position="26"/>
        <end position="67"/>
    </location>
</feature>
<gene>
    <name evidence="3" type="primary">MYDGF</name>
</gene>
<dbReference type="InParanoid" id="A0A6P5IY80"/>
<dbReference type="GO" id="GO:0045766">
    <property type="term" value="P:positive regulation of angiogenesis"/>
    <property type="evidence" value="ECO:0007669"/>
    <property type="project" value="TreeGrafter"/>
</dbReference>
<protein>
    <submittedName>
        <fullName evidence="3">Myeloid-derived growth factor isoform X1</fullName>
    </submittedName>
</protein>
<dbReference type="FunCoup" id="A0A6P5IY80">
    <property type="interactions" value="616"/>
</dbReference>
<dbReference type="RefSeq" id="XP_020827055.1">
    <property type="nucleotide sequence ID" value="XM_020971396.1"/>
</dbReference>
<reference evidence="3" key="1">
    <citation type="submission" date="2025-08" db="UniProtKB">
        <authorList>
            <consortium name="RefSeq"/>
        </authorList>
    </citation>
    <scope>IDENTIFICATION</scope>
    <source>
        <tissue evidence="3">Spleen</tissue>
    </source>
</reference>
<dbReference type="Proteomes" id="UP000515140">
    <property type="component" value="Unplaced"/>
</dbReference>
<name>A0A6P5IY80_PHACI</name>
<dbReference type="CTD" id="56005"/>
<dbReference type="PANTHER" id="PTHR31230:SF1">
    <property type="entry name" value="MYELOID-DERIVED GROWTH FACTOR"/>
    <property type="match status" value="1"/>
</dbReference>